<dbReference type="PANTHER" id="PTHR38683:SF1">
    <property type="entry name" value="CHORISMATE PYRUVATE-LYASE"/>
    <property type="match status" value="1"/>
</dbReference>
<dbReference type="EC" id="4.1.3.40" evidence="4"/>
<dbReference type="AlphaFoldDB" id="A0AA41ZIU3"/>
<feature type="binding site" evidence="4">
    <location>
        <position position="74"/>
    </location>
    <ligand>
        <name>substrate</name>
    </ligand>
</feature>
<evidence type="ECO:0000256" key="3">
    <source>
        <dbReference type="ARBA" id="ARBA00023239"/>
    </source>
</evidence>
<comment type="similarity">
    <text evidence="4">Belongs to the UbiC family.</text>
</comment>
<evidence type="ECO:0000313" key="6">
    <source>
        <dbReference type="Proteomes" id="UP001165678"/>
    </source>
</evidence>
<gene>
    <name evidence="4" type="primary">ubiC</name>
    <name evidence="5" type="ORF">OQ287_14305</name>
</gene>
<dbReference type="GO" id="GO:0005829">
    <property type="term" value="C:cytosol"/>
    <property type="evidence" value="ECO:0007669"/>
    <property type="project" value="TreeGrafter"/>
</dbReference>
<dbReference type="RefSeq" id="WP_265896884.1">
    <property type="nucleotide sequence ID" value="NZ_JAPIVE010000004.1"/>
</dbReference>
<dbReference type="SUPFAM" id="SSF64288">
    <property type="entry name" value="Chorismate lyase-like"/>
    <property type="match status" value="1"/>
</dbReference>
<dbReference type="Pfam" id="PF04345">
    <property type="entry name" value="Chor_lyase"/>
    <property type="match status" value="1"/>
</dbReference>
<keyword evidence="1 4" id="KW-0963">Cytoplasm</keyword>
<comment type="caution">
    <text evidence="5">The sequence shown here is derived from an EMBL/GenBank/DDBJ whole genome shotgun (WGS) entry which is preliminary data.</text>
</comment>
<dbReference type="InterPro" id="IPR007440">
    <property type="entry name" value="Chorismate--pyruvate_lyase"/>
</dbReference>
<dbReference type="Proteomes" id="UP001165678">
    <property type="component" value="Unassembled WGS sequence"/>
</dbReference>
<dbReference type="InterPro" id="IPR028978">
    <property type="entry name" value="Chorismate_lyase_/UTRA_dom_sf"/>
</dbReference>
<keyword evidence="2 4" id="KW-0831">Ubiquinone biosynthesis</keyword>
<feature type="binding site" evidence="4">
    <location>
        <position position="110"/>
    </location>
    <ligand>
        <name>substrate</name>
    </ligand>
</feature>
<dbReference type="GO" id="GO:0006744">
    <property type="term" value="P:ubiquinone biosynthetic process"/>
    <property type="evidence" value="ECO:0007669"/>
    <property type="project" value="UniProtKB-UniRule"/>
</dbReference>
<evidence type="ECO:0000313" key="5">
    <source>
        <dbReference type="EMBL" id="MCX2525415.1"/>
    </source>
</evidence>
<comment type="caution">
    <text evidence="4">Lacks conserved residue(s) required for the propagation of feature annotation.</text>
</comment>
<comment type="catalytic activity">
    <reaction evidence="4">
        <text>chorismate = 4-hydroxybenzoate + pyruvate</text>
        <dbReference type="Rhea" id="RHEA:16505"/>
        <dbReference type="ChEBI" id="CHEBI:15361"/>
        <dbReference type="ChEBI" id="CHEBI:17879"/>
        <dbReference type="ChEBI" id="CHEBI:29748"/>
        <dbReference type="EC" id="4.1.3.40"/>
    </reaction>
</comment>
<comment type="function">
    <text evidence="4">Removes the pyruvyl group from chorismate, with concomitant aromatization of the ring, to provide 4-hydroxybenzoate (4HB) for the ubiquinone pathway.</text>
</comment>
<dbReference type="GO" id="GO:0042866">
    <property type="term" value="P:pyruvate biosynthetic process"/>
    <property type="evidence" value="ECO:0007669"/>
    <property type="project" value="UniProtKB-UniRule"/>
</dbReference>
<protein>
    <recommendedName>
        <fullName evidence="4">Probable chorismate pyruvate-lyase</fullName>
        <shortName evidence="4">CL</shortName>
        <shortName evidence="4">CPL</shortName>
        <ecNumber evidence="4">4.1.3.40</ecNumber>
    </recommendedName>
</protein>
<name>A0AA41ZIU3_9GAMM</name>
<evidence type="ECO:0000256" key="1">
    <source>
        <dbReference type="ARBA" id="ARBA00022490"/>
    </source>
</evidence>
<comment type="pathway">
    <text evidence="4">Cofactor biosynthesis; ubiquinone biosynthesis.</text>
</comment>
<keyword evidence="6" id="KW-1185">Reference proteome</keyword>
<keyword evidence="4" id="KW-0670">Pyruvate</keyword>
<feature type="binding site" evidence="4">
    <location>
        <position position="161"/>
    </location>
    <ligand>
        <name>substrate</name>
    </ligand>
</feature>
<reference evidence="5" key="1">
    <citation type="submission" date="2022-11" db="EMBL/GenBank/DDBJ databases">
        <title>Larsenimonas rhizosphaerae sp. nov., isolated from a tidal mudflat.</title>
        <authorList>
            <person name="Lee S.D."/>
            <person name="Kim I.S."/>
        </authorList>
    </citation>
    <scope>NUCLEOTIDE SEQUENCE</scope>
    <source>
        <strain evidence="5">GH2-1</strain>
    </source>
</reference>
<organism evidence="5 6">
    <name type="scientific">Larsenimonas rhizosphaerae</name>
    <dbReference type="NCBI Taxonomy" id="2944682"/>
    <lineage>
        <taxon>Bacteria</taxon>
        <taxon>Pseudomonadati</taxon>
        <taxon>Pseudomonadota</taxon>
        <taxon>Gammaproteobacteria</taxon>
        <taxon>Oceanospirillales</taxon>
        <taxon>Halomonadaceae</taxon>
        <taxon>Larsenimonas</taxon>
    </lineage>
</organism>
<evidence type="ECO:0000256" key="2">
    <source>
        <dbReference type="ARBA" id="ARBA00022688"/>
    </source>
</evidence>
<accession>A0AA41ZIU3</accession>
<dbReference type="HAMAP" id="MF_01632">
    <property type="entry name" value="UbiC"/>
    <property type="match status" value="1"/>
</dbReference>
<dbReference type="GO" id="GO:0008813">
    <property type="term" value="F:chorismate lyase activity"/>
    <property type="evidence" value="ECO:0007669"/>
    <property type="project" value="UniProtKB-UniRule"/>
</dbReference>
<dbReference type="EMBL" id="JAPIVE010000004">
    <property type="protein sequence ID" value="MCX2525415.1"/>
    <property type="molecule type" value="Genomic_DNA"/>
</dbReference>
<proteinExistence type="inferred from homology"/>
<dbReference type="Gene3D" id="3.40.1410.10">
    <property type="entry name" value="Chorismate lyase-like"/>
    <property type="match status" value="1"/>
</dbReference>
<comment type="subcellular location">
    <subcellularLocation>
        <location evidence="4">Cytoplasm</location>
    </subcellularLocation>
</comment>
<keyword evidence="3 4" id="KW-0456">Lyase</keyword>
<evidence type="ECO:0000256" key="4">
    <source>
        <dbReference type="HAMAP-Rule" id="MF_01632"/>
    </source>
</evidence>
<sequence>MSFFTRWRPVTPWPPSVPRAWQPWLASTDSLTARLSSAMPTPLSVVLTHEGTGLPAADEQHRLKQSGRRYMLTREVLLCCGHTPWVAARSVALLTPSAQQLLAGMGRTPLGHWLFTQPDTVRSPLEMTLSACSSIASPDLQPLIGRRSVFTHPRITLLVQEFFLPPMGMALALPPPGPMR</sequence>
<dbReference type="PANTHER" id="PTHR38683">
    <property type="entry name" value="CHORISMATE PYRUVATE-LYASE"/>
    <property type="match status" value="1"/>
</dbReference>